<accession>A0A1V9EN70</accession>
<evidence type="ECO:0000313" key="2">
    <source>
        <dbReference type="Proteomes" id="UP000192610"/>
    </source>
</evidence>
<dbReference type="OrthoDB" id="609840at2"/>
<dbReference type="SUPFAM" id="SSF53335">
    <property type="entry name" value="S-adenosyl-L-methionine-dependent methyltransferases"/>
    <property type="match status" value="1"/>
</dbReference>
<protein>
    <submittedName>
        <fullName evidence="1">Transferase</fullName>
    </submittedName>
</protein>
<dbReference type="InterPro" id="IPR029063">
    <property type="entry name" value="SAM-dependent_MTases_sf"/>
</dbReference>
<keyword evidence="2" id="KW-1185">Reference proteome</keyword>
<keyword evidence="1" id="KW-0808">Transferase</keyword>
<gene>
    <name evidence="1" type="ORF">A4H97_05165</name>
</gene>
<dbReference type="STRING" id="354355.SAMN05660816_01056"/>
<dbReference type="GO" id="GO:0016740">
    <property type="term" value="F:transferase activity"/>
    <property type="evidence" value="ECO:0007669"/>
    <property type="project" value="UniProtKB-KW"/>
</dbReference>
<comment type="caution">
    <text evidence="1">The sequence shown here is derived from an EMBL/GenBank/DDBJ whole genome shotgun (WGS) entry which is preliminary data.</text>
</comment>
<evidence type="ECO:0000313" key="1">
    <source>
        <dbReference type="EMBL" id="OQP47531.1"/>
    </source>
</evidence>
<dbReference type="Proteomes" id="UP000192610">
    <property type="component" value="Unassembled WGS sequence"/>
</dbReference>
<reference evidence="2" key="1">
    <citation type="submission" date="2016-04" db="EMBL/GenBank/DDBJ databases">
        <authorList>
            <person name="Chen L."/>
            <person name="Zhuang W."/>
            <person name="Wang G."/>
        </authorList>
    </citation>
    <scope>NUCLEOTIDE SEQUENCE [LARGE SCALE GENOMIC DNA]</scope>
    <source>
        <strain evidence="2">17621</strain>
    </source>
</reference>
<dbReference type="AlphaFoldDB" id="A0A1V9EN70"/>
<sequence length="530" mass="61561">MYLLIPGRHQLLTQFQFRYIQGLIQNGLENEKDVFGKPIGSRQKIEAVLFAVTSANHSNTRRNPLPFYLRAITIEAFGNELDVPTYMYGIDDVGYVPNFAAYTLKRIQHDSEGQFQCTPANTVVICSTPVLNMYHHLGFTILPAELQDIATWKHHTAMPWDVVEQIAKSNQWQTDPFVQQHMHASAFTVWKKYRRGEKVQMLFRDAMISSDGDLTETRDYNVYVRQMDDIAEMKYHDTAQYIQPGRIGDIGCAVGSWIKLACKDERLRESDFYGIEVSRYLYVLCQQRKENGEFVNPFVFFSQKNAVTGLVFEPNSMNTIHTSSLTHEIESYGSRTDLLQFIQNRYAELAPGGVWINRDVVGPENKDQTVYLWLNDTDGSNNDPYKLIEDKTAFSHYLAELSTYARFLRLARDFRHKEGYVLNYTTATINNKNYVITSLRNAMEFLSRKDYTDNWQSEMHETFCFWDYSEWKSHLQQAGFTIHPSSKAFTNDWIVNNRWKGKTELFTLNNKELEPLDYPVTTMFLIGVKA</sequence>
<dbReference type="EMBL" id="LVXG01000023">
    <property type="protein sequence ID" value="OQP47531.1"/>
    <property type="molecule type" value="Genomic_DNA"/>
</dbReference>
<organism evidence="1 2">
    <name type="scientific">Niastella yeongjuensis</name>
    <dbReference type="NCBI Taxonomy" id="354355"/>
    <lineage>
        <taxon>Bacteria</taxon>
        <taxon>Pseudomonadati</taxon>
        <taxon>Bacteroidota</taxon>
        <taxon>Chitinophagia</taxon>
        <taxon>Chitinophagales</taxon>
        <taxon>Chitinophagaceae</taxon>
        <taxon>Niastella</taxon>
    </lineage>
</organism>
<dbReference type="Gene3D" id="3.40.50.150">
    <property type="entry name" value="Vaccinia Virus protein VP39"/>
    <property type="match status" value="1"/>
</dbReference>
<proteinExistence type="predicted"/>
<dbReference type="RefSeq" id="WP_081201781.1">
    <property type="nucleotide sequence ID" value="NZ_FOCZ01000002.1"/>
</dbReference>
<name>A0A1V9EN70_9BACT</name>